<feature type="transmembrane region" description="Helical" evidence="1">
    <location>
        <begin position="56"/>
        <end position="81"/>
    </location>
</feature>
<feature type="transmembrane region" description="Helical" evidence="1">
    <location>
        <begin position="31"/>
        <end position="49"/>
    </location>
</feature>
<comment type="caution">
    <text evidence="2">The sequence shown here is derived from an EMBL/GenBank/DDBJ whole genome shotgun (WGS) entry which is preliminary data.</text>
</comment>
<organism evidence="2 3">
    <name type="scientific">Pseudodesulfovibrio alkaliphilus</name>
    <dbReference type="NCBI Taxonomy" id="2661613"/>
    <lineage>
        <taxon>Bacteria</taxon>
        <taxon>Pseudomonadati</taxon>
        <taxon>Thermodesulfobacteriota</taxon>
        <taxon>Desulfovibrionia</taxon>
        <taxon>Desulfovibrionales</taxon>
        <taxon>Desulfovibrionaceae</taxon>
    </lineage>
</organism>
<dbReference type="RefSeq" id="WP_155933280.1">
    <property type="nucleotide sequence ID" value="NZ_WODC01000003.1"/>
</dbReference>
<evidence type="ECO:0000256" key="1">
    <source>
        <dbReference type="SAM" id="Phobius"/>
    </source>
</evidence>
<gene>
    <name evidence="2" type="ORF">GKC30_06565</name>
</gene>
<proteinExistence type="predicted"/>
<reference evidence="2 3" key="1">
    <citation type="submission" date="2019-11" db="EMBL/GenBank/DDBJ databases">
        <title>Pseudodesulfovibrio alkaliphilus, sp. nov., an alkaliphilic sulfate-reducing bacteria from mud volcano of Taman peninsula, Russia.</title>
        <authorList>
            <person name="Frolova A."/>
            <person name="Merkel A.Y."/>
            <person name="Slobodkin A.I."/>
        </authorList>
    </citation>
    <scope>NUCLEOTIDE SEQUENCE [LARGE SCALE GENOMIC DNA]</scope>
    <source>
        <strain evidence="2 3">F-1</strain>
    </source>
</reference>
<evidence type="ECO:0000313" key="2">
    <source>
        <dbReference type="EMBL" id="MUM77290.1"/>
    </source>
</evidence>
<dbReference type="AlphaFoldDB" id="A0A7K1KML7"/>
<evidence type="ECO:0000313" key="3">
    <source>
        <dbReference type="Proteomes" id="UP000461162"/>
    </source>
</evidence>
<keyword evidence="1" id="KW-0472">Membrane</keyword>
<keyword evidence="3" id="KW-1185">Reference proteome</keyword>
<dbReference type="Proteomes" id="UP000461162">
    <property type="component" value="Unassembled WGS sequence"/>
</dbReference>
<accession>A0A7K1KML7</accession>
<dbReference type="EMBL" id="WODC01000003">
    <property type="protein sequence ID" value="MUM77290.1"/>
    <property type="molecule type" value="Genomic_DNA"/>
</dbReference>
<protein>
    <submittedName>
        <fullName evidence="2">Uncharacterized protein</fullName>
    </submittedName>
</protein>
<sequence length="122" mass="12815">MNRRDLALALFVAVTAVEGLAHGLILNTPDAWTTGVLALVVFSALSWMARQGRPVPLWTVVLVMLITATRHLMAGAILLLAESDPAGLGGTGTGILRLAAGAVLVWAGLTVFLGRHRQDDHG</sequence>
<name>A0A7K1KML7_9BACT</name>
<keyword evidence="1" id="KW-1133">Transmembrane helix</keyword>
<feature type="transmembrane region" description="Helical" evidence="1">
    <location>
        <begin position="93"/>
        <end position="114"/>
    </location>
</feature>
<keyword evidence="1" id="KW-0812">Transmembrane</keyword>